<comment type="caution">
    <text evidence="2">The sequence shown here is derived from an EMBL/GenBank/DDBJ whole genome shotgun (WGS) entry which is preliminary data.</text>
</comment>
<dbReference type="AlphaFoldDB" id="A0A2W2I028"/>
<dbReference type="Proteomes" id="UP000248544">
    <property type="component" value="Unassembled WGS sequence"/>
</dbReference>
<sequence>MTSCLSSTRLARSAVFAAVCVMVSVGGHAFAGGGFVAPGVLAAGAAGAFALAWVLSGRERGLGVVLGATIAAQIVLHELFDRAPLPADPPPVPLGVPGGWHLHPGGGMTAAHLVVALLTGWWLYRGESALWLMARLWGMPVPPVPGRLALTVPCPQAGPVRPAVPSDAPAPIGALDVAAPIHRRGPPARRHAGRTAPLVFATRG</sequence>
<feature type="transmembrane region" description="Helical" evidence="1">
    <location>
        <begin position="100"/>
        <end position="124"/>
    </location>
</feature>
<gene>
    <name evidence="2" type="ORF">C1I98_08170</name>
</gene>
<evidence type="ECO:0000313" key="2">
    <source>
        <dbReference type="EMBL" id="PZG51537.1"/>
    </source>
</evidence>
<accession>A0A2W2I028</accession>
<keyword evidence="1" id="KW-0472">Membrane</keyword>
<feature type="transmembrane region" description="Helical" evidence="1">
    <location>
        <begin position="36"/>
        <end position="55"/>
    </location>
</feature>
<feature type="transmembrane region" description="Helical" evidence="1">
    <location>
        <begin position="12"/>
        <end position="30"/>
    </location>
</feature>
<keyword evidence="3" id="KW-1185">Reference proteome</keyword>
<name>A0A2W2I028_9ACTN</name>
<dbReference type="EMBL" id="POUA01000041">
    <property type="protein sequence ID" value="PZG51537.1"/>
    <property type="molecule type" value="Genomic_DNA"/>
</dbReference>
<dbReference type="RefSeq" id="WP_111166469.1">
    <property type="nucleotide sequence ID" value="NZ_POUA01000041.1"/>
</dbReference>
<keyword evidence="1" id="KW-1133">Transmembrane helix</keyword>
<organism evidence="2 3">
    <name type="scientific">Spongiactinospora gelatinilytica</name>
    <dbReference type="NCBI Taxonomy" id="2666298"/>
    <lineage>
        <taxon>Bacteria</taxon>
        <taxon>Bacillati</taxon>
        <taxon>Actinomycetota</taxon>
        <taxon>Actinomycetes</taxon>
        <taxon>Streptosporangiales</taxon>
        <taxon>Streptosporangiaceae</taxon>
        <taxon>Spongiactinospora</taxon>
    </lineage>
</organism>
<keyword evidence="1" id="KW-0812">Transmembrane</keyword>
<feature type="transmembrane region" description="Helical" evidence="1">
    <location>
        <begin position="62"/>
        <end position="80"/>
    </location>
</feature>
<evidence type="ECO:0000256" key="1">
    <source>
        <dbReference type="SAM" id="Phobius"/>
    </source>
</evidence>
<reference evidence="2 3" key="1">
    <citation type="submission" date="2018-01" db="EMBL/GenBank/DDBJ databases">
        <title>Draft genome sequence of Sphaerisporangium sp. 7K107.</title>
        <authorList>
            <person name="Sahin N."/>
            <person name="Saygin H."/>
            <person name="Ay H."/>
        </authorList>
    </citation>
    <scope>NUCLEOTIDE SEQUENCE [LARGE SCALE GENOMIC DNA]</scope>
    <source>
        <strain evidence="2 3">7K107</strain>
    </source>
</reference>
<evidence type="ECO:0000313" key="3">
    <source>
        <dbReference type="Proteomes" id="UP000248544"/>
    </source>
</evidence>
<proteinExistence type="predicted"/>
<protein>
    <submittedName>
        <fullName evidence="2">MFS transporter</fullName>
    </submittedName>
</protein>